<dbReference type="InterPro" id="IPR036318">
    <property type="entry name" value="FAD-bd_PCMH-like_sf"/>
</dbReference>
<evidence type="ECO:0000313" key="3">
    <source>
        <dbReference type="EMBL" id="CAA9504147.1"/>
    </source>
</evidence>
<dbReference type="PANTHER" id="PTHR11748:SF103">
    <property type="entry name" value="GLYCOLATE OXIDASE SUBUNIT GLCE"/>
    <property type="match status" value="1"/>
</dbReference>
<gene>
    <name evidence="3" type="ORF">AVDCRST_MAG53-2324</name>
</gene>
<dbReference type="AlphaFoldDB" id="A0A6J4SSJ4"/>
<feature type="region of interest" description="Disordered" evidence="1">
    <location>
        <begin position="20"/>
        <end position="39"/>
    </location>
</feature>
<sequence length="360" mass="36538">MTLALDTVEALQDAVREGPRVLPVGGGTKPAQSEPPSDDVVAVDVSGLRGIVDYDPAELTFTALAGTPVAEIDAALGEHGQYLPFDPPLAAAGATLGGVVAAGTSGSNAFRHGGVRDFVLGVRFVDGTGRLVAGGGRVVKNAAGFDLPKLMVGSAGRLGVIVQLSLKVFPRPRATTTLSFALESTQAALGVVAALGRSALDLDALDLEPPGRVLVRVGGDAALLDGRAARLAAAVAAPCERIDGPEDAALWREVGALGWVPAGSRAVRVGLTARDVAEVQAVLEPAGAPVRYSLGANAAWIAWPEDQDLSALDGVLSALGVAGMVLTGPSHRRLLGAPGGGAFADRIRAALDPDDRFPKD</sequence>
<dbReference type="EC" id="1.1.99.14" evidence="3"/>
<dbReference type="Gene3D" id="3.30.465.10">
    <property type="match status" value="1"/>
</dbReference>
<proteinExistence type="predicted"/>
<organism evidence="3">
    <name type="scientific">uncultured Solirubrobacteraceae bacterium</name>
    <dbReference type="NCBI Taxonomy" id="1162706"/>
    <lineage>
        <taxon>Bacteria</taxon>
        <taxon>Bacillati</taxon>
        <taxon>Actinomycetota</taxon>
        <taxon>Thermoleophilia</taxon>
        <taxon>Solirubrobacterales</taxon>
        <taxon>Solirubrobacteraceae</taxon>
        <taxon>environmental samples</taxon>
    </lineage>
</organism>
<protein>
    <submittedName>
        <fullName evidence="3">Glycolate dehydrogenase, FAD-binding subunit GlcE</fullName>
        <ecNumber evidence="3">1.1.99.14</ecNumber>
    </submittedName>
</protein>
<evidence type="ECO:0000256" key="1">
    <source>
        <dbReference type="SAM" id="MobiDB-lite"/>
    </source>
</evidence>
<dbReference type="SUPFAM" id="SSF56176">
    <property type="entry name" value="FAD-binding/transporter-associated domain-like"/>
    <property type="match status" value="1"/>
</dbReference>
<dbReference type="PROSITE" id="PS51387">
    <property type="entry name" value="FAD_PCMH"/>
    <property type="match status" value="1"/>
</dbReference>
<evidence type="ECO:0000259" key="2">
    <source>
        <dbReference type="PROSITE" id="PS51387"/>
    </source>
</evidence>
<feature type="domain" description="FAD-binding PCMH-type" evidence="2">
    <location>
        <begin position="1"/>
        <end position="171"/>
    </location>
</feature>
<dbReference type="GO" id="GO:0019154">
    <property type="term" value="F:glycolate dehydrogenase activity"/>
    <property type="evidence" value="ECO:0007669"/>
    <property type="project" value="UniProtKB-EC"/>
</dbReference>
<dbReference type="EMBL" id="CADCVR010000071">
    <property type="protein sequence ID" value="CAA9504147.1"/>
    <property type="molecule type" value="Genomic_DNA"/>
</dbReference>
<name>A0A6J4SSJ4_9ACTN</name>
<keyword evidence="3" id="KW-0560">Oxidoreductase</keyword>
<reference evidence="3" key="1">
    <citation type="submission" date="2020-02" db="EMBL/GenBank/DDBJ databases">
        <authorList>
            <person name="Meier V. D."/>
        </authorList>
    </citation>
    <scope>NUCLEOTIDE SEQUENCE</scope>
    <source>
        <strain evidence="3">AVDCRST_MAG53</strain>
    </source>
</reference>
<accession>A0A6J4SSJ4</accession>
<dbReference type="PANTHER" id="PTHR11748">
    <property type="entry name" value="D-LACTATE DEHYDROGENASE"/>
    <property type="match status" value="1"/>
</dbReference>
<dbReference type="InterPro" id="IPR006094">
    <property type="entry name" value="Oxid_FAD_bind_N"/>
</dbReference>
<dbReference type="Pfam" id="PF01565">
    <property type="entry name" value="FAD_binding_4"/>
    <property type="match status" value="1"/>
</dbReference>
<dbReference type="GO" id="GO:0071949">
    <property type="term" value="F:FAD binding"/>
    <property type="evidence" value="ECO:0007669"/>
    <property type="project" value="InterPro"/>
</dbReference>
<dbReference type="InterPro" id="IPR016169">
    <property type="entry name" value="FAD-bd_PCMH_sub2"/>
</dbReference>
<dbReference type="InterPro" id="IPR016166">
    <property type="entry name" value="FAD-bd_PCMH"/>
</dbReference>